<keyword evidence="8 15" id="KW-0547">Nucleotide-binding</keyword>
<proteinExistence type="inferred from homology"/>
<dbReference type="RefSeq" id="WP_068484682.1">
    <property type="nucleotide sequence ID" value="NZ_CP018760.1"/>
</dbReference>
<dbReference type="PROSITE" id="PS51483">
    <property type="entry name" value="B5"/>
    <property type="match status" value="1"/>
</dbReference>
<dbReference type="STRING" id="1836467.BTR34_18160"/>
<dbReference type="SUPFAM" id="SSF56037">
    <property type="entry name" value="PheT/TilS domain"/>
    <property type="match status" value="1"/>
</dbReference>
<evidence type="ECO:0000313" key="21">
    <source>
        <dbReference type="Proteomes" id="UP000092164"/>
    </source>
</evidence>
<feature type="domain" description="B5" evidence="19">
    <location>
        <begin position="414"/>
        <end position="490"/>
    </location>
</feature>
<dbReference type="GO" id="GO:0000049">
    <property type="term" value="F:tRNA binding"/>
    <property type="evidence" value="ECO:0007669"/>
    <property type="project" value="UniProtKB-UniRule"/>
</dbReference>
<dbReference type="InterPro" id="IPR009061">
    <property type="entry name" value="DNA-bd_dom_put_sf"/>
</dbReference>
<organism evidence="20 21">
    <name type="scientific">Maribacter hydrothermalis</name>
    <dbReference type="NCBI Taxonomy" id="1836467"/>
    <lineage>
        <taxon>Bacteria</taxon>
        <taxon>Pseudomonadati</taxon>
        <taxon>Bacteroidota</taxon>
        <taxon>Flavobacteriia</taxon>
        <taxon>Flavobacteriales</taxon>
        <taxon>Flavobacteriaceae</taxon>
        <taxon>Maribacter</taxon>
    </lineage>
</organism>
<name>A0A1B7Z844_9FLAO</name>
<dbReference type="InterPro" id="IPR005147">
    <property type="entry name" value="tRNA_synthase_B5-dom"/>
</dbReference>
<dbReference type="NCBIfam" id="NF045760">
    <property type="entry name" value="YtpR"/>
    <property type="match status" value="1"/>
</dbReference>
<dbReference type="FunFam" id="3.50.40.10:FF:000001">
    <property type="entry name" value="Phenylalanine--tRNA ligase beta subunit"/>
    <property type="match status" value="1"/>
</dbReference>
<keyword evidence="5 16" id="KW-0820">tRNA-binding</keyword>
<dbReference type="InterPro" id="IPR041616">
    <property type="entry name" value="PheRS_beta_core"/>
</dbReference>
<evidence type="ECO:0000256" key="16">
    <source>
        <dbReference type="PROSITE-ProRule" id="PRU00209"/>
    </source>
</evidence>
<reference evidence="21" key="1">
    <citation type="submission" date="2016-06" db="EMBL/GenBank/DDBJ databases">
        <authorList>
            <person name="Zhan P."/>
        </authorList>
    </citation>
    <scope>NUCLEOTIDE SEQUENCE [LARGE SCALE GENOMIC DNA]</scope>
    <source>
        <strain evidence="21">T28</strain>
    </source>
</reference>
<feature type="binding site" evidence="15">
    <location>
        <position position="468"/>
    </location>
    <ligand>
        <name>Mg(2+)</name>
        <dbReference type="ChEBI" id="CHEBI:18420"/>
        <note>shared with alpha subunit</note>
    </ligand>
</feature>
<dbReference type="Pfam" id="PF03483">
    <property type="entry name" value="B3_4"/>
    <property type="match status" value="1"/>
</dbReference>
<dbReference type="GO" id="GO:0006432">
    <property type="term" value="P:phenylalanyl-tRNA aminoacylation"/>
    <property type="evidence" value="ECO:0007669"/>
    <property type="project" value="UniProtKB-UniRule"/>
</dbReference>
<dbReference type="FunFam" id="3.30.70.380:FF:000001">
    <property type="entry name" value="Phenylalanine--tRNA ligase beta subunit"/>
    <property type="match status" value="1"/>
</dbReference>
<feature type="binding site" evidence="15">
    <location>
        <position position="478"/>
    </location>
    <ligand>
        <name>Mg(2+)</name>
        <dbReference type="ChEBI" id="CHEBI:18420"/>
        <note>shared with alpha subunit</note>
    </ligand>
</feature>
<dbReference type="Pfam" id="PF03147">
    <property type="entry name" value="FDX-ACB"/>
    <property type="match status" value="1"/>
</dbReference>
<dbReference type="InterPro" id="IPR012340">
    <property type="entry name" value="NA-bd_OB-fold"/>
</dbReference>
<keyword evidence="21" id="KW-1185">Reference proteome</keyword>
<feature type="binding site" evidence="15">
    <location>
        <position position="477"/>
    </location>
    <ligand>
        <name>Mg(2+)</name>
        <dbReference type="ChEBI" id="CHEBI:18420"/>
        <note>shared with alpha subunit</note>
    </ligand>
</feature>
<evidence type="ECO:0000313" key="20">
    <source>
        <dbReference type="EMBL" id="OBR38862.1"/>
    </source>
</evidence>
<dbReference type="PANTHER" id="PTHR10947">
    <property type="entry name" value="PHENYLALANYL-TRNA SYNTHETASE BETA CHAIN AND LEUCINE-RICH REPEAT-CONTAINING PROTEIN 47"/>
    <property type="match status" value="1"/>
</dbReference>
<keyword evidence="6 15" id="KW-0436">Ligase</keyword>
<dbReference type="GO" id="GO:0004826">
    <property type="term" value="F:phenylalanine-tRNA ligase activity"/>
    <property type="evidence" value="ECO:0007669"/>
    <property type="project" value="UniProtKB-UniRule"/>
</dbReference>
<keyword evidence="12 15" id="KW-0648">Protein biosynthesis</keyword>
<dbReference type="Pfam" id="PF17759">
    <property type="entry name" value="tRNA_synthFbeta"/>
    <property type="match status" value="1"/>
</dbReference>
<feature type="domain" description="FDX-ACB" evidence="18">
    <location>
        <begin position="716"/>
        <end position="809"/>
    </location>
</feature>
<dbReference type="SMART" id="SM00873">
    <property type="entry name" value="B3_4"/>
    <property type="match status" value="1"/>
</dbReference>
<evidence type="ECO:0000256" key="9">
    <source>
        <dbReference type="ARBA" id="ARBA00022840"/>
    </source>
</evidence>
<evidence type="ECO:0000256" key="8">
    <source>
        <dbReference type="ARBA" id="ARBA00022741"/>
    </source>
</evidence>
<keyword evidence="9 15" id="KW-0067">ATP-binding</keyword>
<feature type="binding site" evidence="15">
    <location>
        <position position="474"/>
    </location>
    <ligand>
        <name>Mg(2+)</name>
        <dbReference type="ChEBI" id="CHEBI:18420"/>
        <note>shared with alpha subunit</note>
    </ligand>
</feature>
<dbReference type="SMART" id="SM00874">
    <property type="entry name" value="B5"/>
    <property type="match status" value="1"/>
</dbReference>
<keyword evidence="7 15" id="KW-0479">Metal-binding</keyword>
<dbReference type="KEGG" id="mart:BTR34_18160"/>
<dbReference type="InterPro" id="IPR004532">
    <property type="entry name" value="Phe-tRNA-ligase_IIc_bsu_bact"/>
</dbReference>
<dbReference type="PROSITE" id="PS51447">
    <property type="entry name" value="FDX_ACB"/>
    <property type="match status" value="1"/>
</dbReference>
<dbReference type="InterPro" id="IPR005121">
    <property type="entry name" value="Fdx_antiC-bd"/>
</dbReference>
<dbReference type="InterPro" id="IPR005146">
    <property type="entry name" value="B3/B4_tRNA-bd"/>
</dbReference>
<dbReference type="Pfam" id="PF03484">
    <property type="entry name" value="B5"/>
    <property type="match status" value="1"/>
</dbReference>
<dbReference type="EMBL" id="LZFP01000012">
    <property type="protein sequence ID" value="OBR38862.1"/>
    <property type="molecule type" value="Genomic_DNA"/>
</dbReference>
<keyword evidence="10 15" id="KW-0460">Magnesium</keyword>
<dbReference type="PROSITE" id="PS50886">
    <property type="entry name" value="TRBD"/>
    <property type="match status" value="1"/>
</dbReference>
<dbReference type="AlphaFoldDB" id="A0A1B7Z844"/>
<comment type="subcellular location">
    <subcellularLocation>
        <location evidence="1 15">Cytoplasm</location>
    </subcellularLocation>
</comment>
<sequence length="809" mass="90094">MKISYNWLKQFIQIDWESQKTGELLTDLGLEVEGIEQFESVKGSLKGIVVGHVLTCVKHSNADKLNITTVDIGTGSPLQIVCGAKNVAVGQKVPVATIGTTLYTPEGEAWTIKKGKIRGEESHGMICAEDELGLGTSHDGIMVLNPDLIAGTPCSEIFDVELDEVFEIGLTPNRADAMSHFGVARDLKAGLKQKKISKELITPSTSHFNINDRSLKIDVDVKKTALAPRYCGVTISNLIIQPSPTWLQNRLRAIGLTPKNNVVDATNYVLHELGQPLHAFDAAKIKGNKIIVQTLAKGTKFVTLDGIERVLHEDDLMICDTEKPLCIAGVFGGIGSGVTQETTSIFLESAYFNPVSIRKSAKRHALNTDASFRFERGIDIENVEYSLKRAALLIKEIAGGDITSDVIDLYPNKTANFEVFLAFEKINKLIGQEIPQDTIKSILASLDIKLKNVTETGMGLEVPSYRVDVQRQVDVIEEILRVYGYNNITFNQKLNASIATTKATEDHKIQSTIGNVLAAKGYNEILTNSLTNPNYNKLLGEEEANNKSIEIINPLSGELSVLRKSSLFSALECTSYNINRKRANLKLFEFGKTYHSENNKRVESKYLSILLTGDSIQESWTNKAVPANFFELKTIVETILRRLGIDNLKSEPTTSALFAEGLNFTFKKNTLVSFGLIKKSILKHFDMKQNVLYADFHWDAILDLLMTTPIKFKEIPKYPEVKRDFALLLDQKTTYKELYDIAYGAERKFLIDFTLFDVYEGKNLPEGKKSYAVSFTLQDDKSTLTEKQIEKIMSKLQTAYETNLGASLR</sequence>
<comment type="subunit">
    <text evidence="3 15">Tetramer of two alpha and two beta subunits.</text>
</comment>
<dbReference type="SUPFAM" id="SSF46955">
    <property type="entry name" value="Putative DNA-binding domain"/>
    <property type="match status" value="1"/>
</dbReference>
<evidence type="ECO:0000259" key="18">
    <source>
        <dbReference type="PROSITE" id="PS51447"/>
    </source>
</evidence>
<keyword evidence="13 15" id="KW-0030">Aminoacyl-tRNA synthetase</keyword>
<dbReference type="FunFam" id="2.40.50.140:FF:000045">
    <property type="entry name" value="Phenylalanine--tRNA ligase beta subunit"/>
    <property type="match status" value="1"/>
</dbReference>
<protein>
    <recommendedName>
        <fullName evidence="15">Phenylalanine--tRNA ligase beta subunit</fullName>
        <ecNumber evidence="15">6.1.1.20</ecNumber>
    </recommendedName>
    <alternativeName>
        <fullName evidence="15">Phenylalanyl-tRNA synthetase beta subunit</fullName>
        <shortName evidence="15">PheRS</shortName>
    </alternativeName>
</protein>
<dbReference type="Gene3D" id="2.40.50.140">
    <property type="entry name" value="Nucleic acid-binding proteins"/>
    <property type="match status" value="1"/>
</dbReference>
<keyword evidence="11 16" id="KW-0694">RNA-binding</keyword>
<comment type="cofactor">
    <cofactor evidence="15">
        <name>Mg(2+)</name>
        <dbReference type="ChEBI" id="CHEBI:18420"/>
    </cofactor>
    <text evidence="15">Binds 2 magnesium ions per tetramer.</text>
</comment>
<dbReference type="Pfam" id="PF01588">
    <property type="entry name" value="tRNA_bind"/>
    <property type="match status" value="1"/>
</dbReference>
<evidence type="ECO:0000259" key="17">
    <source>
        <dbReference type="PROSITE" id="PS50886"/>
    </source>
</evidence>
<dbReference type="EC" id="6.1.1.20" evidence="15"/>
<dbReference type="Proteomes" id="UP000092164">
    <property type="component" value="Unassembled WGS sequence"/>
</dbReference>
<dbReference type="SUPFAM" id="SSF54991">
    <property type="entry name" value="Anticodon-binding domain of PheRS"/>
    <property type="match status" value="1"/>
</dbReference>
<dbReference type="HAMAP" id="MF_00283">
    <property type="entry name" value="Phe_tRNA_synth_beta1"/>
    <property type="match status" value="1"/>
</dbReference>
<dbReference type="Gene3D" id="3.30.70.380">
    <property type="entry name" value="Ferrodoxin-fold anticodon-binding domain"/>
    <property type="match status" value="1"/>
</dbReference>
<dbReference type="GO" id="GO:0009328">
    <property type="term" value="C:phenylalanine-tRNA ligase complex"/>
    <property type="evidence" value="ECO:0007669"/>
    <property type="project" value="TreeGrafter"/>
</dbReference>
<evidence type="ECO:0000256" key="15">
    <source>
        <dbReference type="HAMAP-Rule" id="MF_00283"/>
    </source>
</evidence>
<dbReference type="InterPro" id="IPR020825">
    <property type="entry name" value="Phe-tRNA_synthase-like_B3/B4"/>
</dbReference>
<accession>A0A1B7Z844</accession>
<dbReference type="SMART" id="SM00896">
    <property type="entry name" value="FDX-ACB"/>
    <property type="match status" value="1"/>
</dbReference>
<dbReference type="GO" id="GO:0000287">
    <property type="term" value="F:magnesium ion binding"/>
    <property type="evidence" value="ECO:0007669"/>
    <property type="project" value="UniProtKB-UniRule"/>
</dbReference>
<dbReference type="Gene3D" id="3.30.56.10">
    <property type="match status" value="2"/>
</dbReference>
<dbReference type="InterPro" id="IPR033714">
    <property type="entry name" value="tRNA_bind_bactPheRS"/>
</dbReference>
<comment type="caution">
    <text evidence="20">The sequence shown here is derived from an EMBL/GenBank/DDBJ whole genome shotgun (WGS) entry which is preliminary data.</text>
</comment>
<evidence type="ECO:0000259" key="19">
    <source>
        <dbReference type="PROSITE" id="PS51483"/>
    </source>
</evidence>
<dbReference type="InterPro" id="IPR002547">
    <property type="entry name" value="tRNA-bd_dom"/>
</dbReference>
<evidence type="ECO:0000256" key="6">
    <source>
        <dbReference type="ARBA" id="ARBA00022598"/>
    </source>
</evidence>
<dbReference type="SUPFAM" id="SSF55681">
    <property type="entry name" value="Class II aaRS and biotin synthetases"/>
    <property type="match status" value="1"/>
</dbReference>
<evidence type="ECO:0000256" key="2">
    <source>
        <dbReference type="ARBA" id="ARBA00008653"/>
    </source>
</evidence>
<dbReference type="PANTHER" id="PTHR10947:SF0">
    <property type="entry name" value="PHENYLALANINE--TRNA LIGASE BETA SUBUNIT"/>
    <property type="match status" value="1"/>
</dbReference>
<evidence type="ECO:0000256" key="4">
    <source>
        <dbReference type="ARBA" id="ARBA00022490"/>
    </source>
</evidence>
<dbReference type="NCBIfam" id="TIGR00472">
    <property type="entry name" value="pheT_bact"/>
    <property type="match status" value="1"/>
</dbReference>
<dbReference type="CDD" id="cd00769">
    <property type="entry name" value="PheRS_beta_core"/>
    <property type="match status" value="1"/>
</dbReference>
<dbReference type="SUPFAM" id="SSF50249">
    <property type="entry name" value="Nucleic acid-binding proteins"/>
    <property type="match status" value="1"/>
</dbReference>
<dbReference type="InterPro" id="IPR045864">
    <property type="entry name" value="aa-tRNA-synth_II/BPL/LPL"/>
</dbReference>
<evidence type="ECO:0000256" key="7">
    <source>
        <dbReference type="ARBA" id="ARBA00022723"/>
    </source>
</evidence>
<dbReference type="InterPro" id="IPR045060">
    <property type="entry name" value="Phe-tRNA-ligase_IIc_bsu"/>
</dbReference>
<dbReference type="InterPro" id="IPR036690">
    <property type="entry name" value="Fdx_antiC-bd_sf"/>
</dbReference>
<comment type="similarity">
    <text evidence="2 15">Belongs to the phenylalanyl-tRNA synthetase beta subunit family. Type 1 subfamily.</text>
</comment>
<dbReference type="GO" id="GO:0005524">
    <property type="term" value="F:ATP binding"/>
    <property type="evidence" value="ECO:0007669"/>
    <property type="project" value="UniProtKB-UniRule"/>
</dbReference>
<dbReference type="Gene3D" id="3.50.40.10">
    <property type="entry name" value="Phenylalanyl-trna Synthetase, Chain B, domain 3"/>
    <property type="match status" value="1"/>
</dbReference>
<gene>
    <name evidence="15" type="primary">pheT</name>
    <name evidence="20" type="ORF">A9200_04125</name>
</gene>
<evidence type="ECO:0000256" key="10">
    <source>
        <dbReference type="ARBA" id="ARBA00022842"/>
    </source>
</evidence>
<dbReference type="CDD" id="cd02796">
    <property type="entry name" value="tRNA_bind_bactPheRS"/>
    <property type="match status" value="1"/>
</dbReference>
<evidence type="ECO:0000256" key="12">
    <source>
        <dbReference type="ARBA" id="ARBA00022917"/>
    </source>
</evidence>
<dbReference type="OrthoDB" id="9805455at2"/>
<evidence type="ECO:0000256" key="11">
    <source>
        <dbReference type="ARBA" id="ARBA00022884"/>
    </source>
</evidence>
<dbReference type="Gene3D" id="3.30.930.10">
    <property type="entry name" value="Bira Bifunctional Protein, Domain 2"/>
    <property type="match status" value="1"/>
</dbReference>
<evidence type="ECO:0000256" key="13">
    <source>
        <dbReference type="ARBA" id="ARBA00023146"/>
    </source>
</evidence>
<evidence type="ECO:0000256" key="14">
    <source>
        <dbReference type="ARBA" id="ARBA00049255"/>
    </source>
</evidence>
<comment type="catalytic activity">
    <reaction evidence="14 15">
        <text>tRNA(Phe) + L-phenylalanine + ATP = L-phenylalanyl-tRNA(Phe) + AMP + diphosphate + H(+)</text>
        <dbReference type="Rhea" id="RHEA:19413"/>
        <dbReference type="Rhea" id="RHEA-COMP:9668"/>
        <dbReference type="Rhea" id="RHEA-COMP:9699"/>
        <dbReference type="ChEBI" id="CHEBI:15378"/>
        <dbReference type="ChEBI" id="CHEBI:30616"/>
        <dbReference type="ChEBI" id="CHEBI:33019"/>
        <dbReference type="ChEBI" id="CHEBI:58095"/>
        <dbReference type="ChEBI" id="CHEBI:78442"/>
        <dbReference type="ChEBI" id="CHEBI:78531"/>
        <dbReference type="ChEBI" id="CHEBI:456215"/>
        <dbReference type="EC" id="6.1.1.20"/>
    </reaction>
</comment>
<evidence type="ECO:0000256" key="5">
    <source>
        <dbReference type="ARBA" id="ARBA00022555"/>
    </source>
</evidence>
<feature type="domain" description="TRNA-binding" evidence="17">
    <location>
        <begin position="42"/>
        <end position="155"/>
    </location>
</feature>
<keyword evidence="4 15" id="KW-0963">Cytoplasm</keyword>
<evidence type="ECO:0000256" key="1">
    <source>
        <dbReference type="ARBA" id="ARBA00004496"/>
    </source>
</evidence>
<evidence type="ECO:0000256" key="3">
    <source>
        <dbReference type="ARBA" id="ARBA00011209"/>
    </source>
</evidence>